<dbReference type="Proteomes" id="UP000778797">
    <property type="component" value="Unassembled WGS sequence"/>
</dbReference>
<sequence length="295" mass="33316">MNKIIYIVLVVVVLNSSSYQAFSQSDELIELKIKPSITDATIKNTDVAHFIMYDNSNPQGKLLLFLPGTNGIPEKGPKAFFKTAIKQGYRVINLSYINKQAVARICKGENLANDSDCTKKFRERRIFGNVSMPLIPDEPQDAIVNRLAKLLIHLNETDKKSNWDIYLNNDKPNWNMITVAGQSQGGGMAAFIAKQELVNRIITFSGGWDYSEVKKIAKWYYNKSITPAEKWFGFYHTLEPNAKPIAESYEAMGIPNTQTYSLSLKVREGRRAHGEGIRNTIYIDKWIEALGDGNL</sequence>
<dbReference type="InterPro" id="IPR029058">
    <property type="entry name" value="AB_hydrolase_fold"/>
</dbReference>
<keyword evidence="1" id="KW-0732">Signal</keyword>
<dbReference type="SUPFAM" id="SSF53474">
    <property type="entry name" value="alpha/beta-Hydrolases"/>
    <property type="match status" value="1"/>
</dbReference>
<dbReference type="EMBL" id="JAFMPT010000015">
    <property type="protein sequence ID" value="MCC1485091.1"/>
    <property type="molecule type" value="Genomic_DNA"/>
</dbReference>
<comment type="caution">
    <text evidence="2">The sequence shown here is derived from an EMBL/GenBank/DDBJ whole genome shotgun (WGS) entry which is preliminary data.</text>
</comment>
<proteinExistence type="predicted"/>
<gene>
    <name evidence="2" type="ORF">J1C55_10860</name>
</gene>
<evidence type="ECO:0008006" key="4">
    <source>
        <dbReference type="Google" id="ProtNLM"/>
    </source>
</evidence>
<protein>
    <recommendedName>
        <fullName evidence="4">Alpha/beta hydrolase family protein</fullName>
    </recommendedName>
</protein>
<dbReference type="InterPro" id="IPR058180">
    <property type="entry name" value="BPSS1187-like"/>
</dbReference>
<evidence type="ECO:0000256" key="1">
    <source>
        <dbReference type="SAM" id="SignalP"/>
    </source>
</evidence>
<reference evidence="2" key="1">
    <citation type="submission" date="2021-03" db="EMBL/GenBank/DDBJ databases">
        <authorList>
            <person name="Ping X."/>
        </authorList>
    </citation>
    <scope>NUCLEOTIDE SEQUENCE</scope>
    <source>
        <strain evidence="2">E313</strain>
    </source>
</reference>
<feature type="signal peptide" evidence="1">
    <location>
        <begin position="1"/>
        <end position="21"/>
    </location>
</feature>
<dbReference type="Gene3D" id="3.40.50.1820">
    <property type="entry name" value="alpha/beta hydrolase"/>
    <property type="match status" value="1"/>
</dbReference>
<reference evidence="2" key="2">
    <citation type="submission" date="2021-10" db="EMBL/GenBank/DDBJ databases">
        <title>Genome of Winogradskyella sp. E313.</title>
        <authorList>
            <person name="Zhou Y."/>
        </authorList>
    </citation>
    <scope>NUCLEOTIDE SEQUENCE</scope>
    <source>
        <strain evidence="2">E313</strain>
    </source>
</reference>
<evidence type="ECO:0000313" key="2">
    <source>
        <dbReference type="EMBL" id="MCC1485091.1"/>
    </source>
</evidence>
<evidence type="ECO:0000313" key="3">
    <source>
        <dbReference type="Proteomes" id="UP000778797"/>
    </source>
</evidence>
<keyword evidence="3" id="KW-1185">Reference proteome</keyword>
<dbReference type="NCBIfam" id="NF047580">
    <property type="entry name" value="BPSS1187_fam"/>
    <property type="match status" value="1"/>
</dbReference>
<name>A0ABS8EQ13_9FLAO</name>
<dbReference type="RefSeq" id="WP_227477584.1">
    <property type="nucleotide sequence ID" value="NZ_JAFMPT010000015.1"/>
</dbReference>
<accession>A0ABS8EQ13</accession>
<organism evidence="2 3">
    <name type="scientific">Winogradskyella immobilis</name>
    <dbReference type="NCBI Taxonomy" id="2816852"/>
    <lineage>
        <taxon>Bacteria</taxon>
        <taxon>Pseudomonadati</taxon>
        <taxon>Bacteroidota</taxon>
        <taxon>Flavobacteriia</taxon>
        <taxon>Flavobacteriales</taxon>
        <taxon>Flavobacteriaceae</taxon>
        <taxon>Winogradskyella</taxon>
    </lineage>
</organism>
<feature type="chain" id="PRO_5046819479" description="Alpha/beta hydrolase family protein" evidence="1">
    <location>
        <begin position="22"/>
        <end position="295"/>
    </location>
</feature>